<dbReference type="InterPro" id="IPR051466">
    <property type="entry name" value="D-amino_acid_metab_enzyme"/>
</dbReference>
<gene>
    <name evidence="4" type="ORF">GCM10011385_20240</name>
</gene>
<protein>
    <submittedName>
        <fullName evidence="4">Alanine racemase</fullName>
    </submittedName>
</protein>
<evidence type="ECO:0000313" key="4">
    <source>
        <dbReference type="EMBL" id="GGA66283.1"/>
    </source>
</evidence>
<dbReference type="InterPro" id="IPR026956">
    <property type="entry name" value="D-ser_dehydrat-like_dom"/>
</dbReference>
<dbReference type="PANTHER" id="PTHR28004:SF2">
    <property type="entry name" value="D-SERINE DEHYDRATASE"/>
    <property type="match status" value="1"/>
</dbReference>
<accession>A0A916RR52</accession>
<dbReference type="SMART" id="SM01119">
    <property type="entry name" value="D-ser_dehydrat"/>
    <property type="match status" value="1"/>
</dbReference>
<dbReference type="PANTHER" id="PTHR28004">
    <property type="entry name" value="ZGC:162816-RELATED"/>
    <property type="match status" value="1"/>
</dbReference>
<keyword evidence="2" id="KW-0456">Lyase</keyword>
<dbReference type="RefSeq" id="WP_188720935.1">
    <property type="nucleotide sequence ID" value="NZ_BMIF01000005.1"/>
</dbReference>
<feature type="domain" description="D-serine dehydratase-like" evidence="3">
    <location>
        <begin position="268"/>
        <end position="366"/>
    </location>
</feature>
<organism evidence="4 5">
    <name type="scientific">Nitratireductor aestuarii</name>
    <dbReference type="NCBI Taxonomy" id="1735103"/>
    <lineage>
        <taxon>Bacteria</taxon>
        <taxon>Pseudomonadati</taxon>
        <taxon>Pseudomonadota</taxon>
        <taxon>Alphaproteobacteria</taxon>
        <taxon>Hyphomicrobiales</taxon>
        <taxon>Phyllobacteriaceae</taxon>
        <taxon>Nitratireductor</taxon>
    </lineage>
</organism>
<evidence type="ECO:0000256" key="1">
    <source>
        <dbReference type="ARBA" id="ARBA00005323"/>
    </source>
</evidence>
<dbReference type="Gene3D" id="2.40.37.20">
    <property type="entry name" value="D-serine dehydratase-like domain"/>
    <property type="match status" value="1"/>
</dbReference>
<dbReference type="InterPro" id="IPR042208">
    <property type="entry name" value="D-ser_dehydrat-like_sf"/>
</dbReference>
<dbReference type="Proteomes" id="UP000636264">
    <property type="component" value="Unassembled WGS sequence"/>
</dbReference>
<evidence type="ECO:0000256" key="2">
    <source>
        <dbReference type="ARBA" id="ARBA00023239"/>
    </source>
</evidence>
<dbReference type="EMBL" id="BMIF01000005">
    <property type="protein sequence ID" value="GGA66283.1"/>
    <property type="molecule type" value="Genomic_DNA"/>
</dbReference>
<dbReference type="SUPFAM" id="SSF51419">
    <property type="entry name" value="PLP-binding barrel"/>
    <property type="match status" value="1"/>
</dbReference>
<keyword evidence="5" id="KW-1185">Reference proteome</keyword>
<reference evidence="4" key="2">
    <citation type="submission" date="2020-09" db="EMBL/GenBank/DDBJ databases">
        <authorList>
            <person name="Sun Q."/>
            <person name="Zhou Y."/>
        </authorList>
    </citation>
    <scope>NUCLEOTIDE SEQUENCE</scope>
    <source>
        <strain evidence="4">CGMCC 1.15320</strain>
    </source>
</reference>
<dbReference type="GO" id="GO:0008721">
    <property type="term" value="F:D-serine ammonia-lyase activity"/>
    <property type="evidence" value="ECO:0007669"/>
    <property type="project" value="TreeGrafter"/>
</dbReference>
<proteinExistence type="inferred from homology"/>
<name>A0A916RR52_9HYPH</name>
<dbReference type="Pfam" id="PF01168">
    <property type="entry name" value="Ala_racemase_N"/>
    <property type="match status" value="1"/>
</dbReference>
<dbReference type="GO" id="GO:0036088">
    <property type="term" value="P:D-serine catabolic process"/>
    <property type="evidence" value="ECO:0007669"/>
    <property type="project" value="TreeGrafter"/>
</dbReference>
<dbReference type="InterPro" id="IPR029066">
    <property type="entry name" value="PLP-binding_barrel"/>
</dbReference>
<evidence type="ECO:0000259" key="3">
    <source>
        <dbReference type="SMART" id="SM01119"/>
    </source>
</evidence>
<evidence type="ECO:0000313" key="5">
    <source>
        <dbReference type="Proteomes" id="UP000636264"/>
    </source>
</evidence>
<dbReference type="AlphaFoldDB" id="A0A916RR52"/>
<comment type="similarity">
    <text evidence="1">Belongs to the DSD1 family.</text>
</comment>
<comment type="caution">
    <text evidence="4">The sequence shown here is derived from an EMBL/GenBank/DDBJ whole genome shotgun (WGS) entry which is preliminary data.</text>
</comment>
<sequence>MQEESQAVSGAFAGAERVVTPQVVVDVERLKKNIARPAAILPAGVELHPHVKTHKSFRIARMQMEAGASGLTVSRPAEAAAFLRQGFGTVTIAYPIVDKATAARLMEIAREHGSRIRFICDSAEGAATLASAASNSAETVDVFLKVDVGLHRCGVDPVSQKAVEVARALADAPKLDLVGLLSHAGHAYGAGTPEGIREVAVREREQMTELRERLAAEGIDARRISVGSTPTLFAHGGFEGIQEVRPGNYAFLDLSAVRLGIVERRDLSLAVVATVISANDDYAIVDAGSKTLSSDLGPHGTKGVAGFGEAYEIGGDGKARQIQKLSEEHGFVVQEGKPLKRGARLLILPNHSCSVANLASHLCFLEDGREEYVPVDARSGTPWSMASA</sequence>
<dbReference type="Gene3D" id="3.20.20.10">
    <property type="entry name" value="Alanine racemase"/>
    <property type="match status" value="1"/>
</dbReference>
<reference evidence="4" key="1">
    <citation type="journal article" date="2014" name="Int. J. Syst. Evol. Microbiol.">
        <title>Complete genome sequence of Corynebacterium casei LMG S-19264T (=DSM 44701T), isolated from a smear-ripened cheese.</title>
        <authorList>
            <consortium name="US DOE Joint Genome Institute (JGI-PGF)"/>
            <person name="Walter F."/>
            <person name="Albersmeier A."/>
            <person name="Kalinowski J."/>
            <person name="Ruckert C."/>
        </authorList>
    </citation>
    <scope>NUCLEOTIDE SEQUENCE</scope>
    <source>
        <strain evidence="4">CGMCC 1.15320</strain>
    </source>
</reference>
<dbReference type="Pfam" id="PF14031">
    <property type="entry name" value="D-ser_dehydrat"/>
    <property type="match status" value="1"/>
</dbReference>
<dbReference type="InterPro" id="IPR001608">
    <property type="entry name" value="Ala_racemase_N"/>
</dbReference>